<gene>
    <name evidence="3" type="ORF">KSP40_PGU010214</name>
</gene>
<protein>
    <recommendedName>
        <fullName evidence="2">Translocase of chloroplast 159/132 membrane anchor domain-containing protein</fullName>
    </recommendedName>
</protein>
<name>A0ABR2MGW8_9ASPA</name>
<keyword evidence="4" id="KW-1185">Reference proteome</keyword>
<dbReference type="Proteomes" id="UP001412067">
    <property type="component" value="Unassembled WGS sequence"/>
</dbReference>
<evidence type="ECO:0000259" key="2">
    <source>
        <dbReference type="Pfam" id="PF11886"/>
    </source>
</evidence>
<keyword evidence="1" id="KW-1133">Transmembrane helix</keyword>
<organism evidence="3 4">
    <name type="scientific">Platanthera guangdongensis</name>
    <dbReference type="NCBI Taxonomy" id="2320717"/>
    <lineage>
        <taxon>Eukaryota</taxon>
        <taxon>Viridiplantae</taxon>
        <taxon>Streptophyta</taxon>
        <taxon>Embryophyta</taxon>
        <taxon>Tracheophyta</taxon>
        <taxon>Spermatophyta</taxon>
        <taxon>Magnoliopsida</taxon>
        <taxon>Liliopsida</taxon>
        <taxon>Asparagales</taxon>
        <taxon>Orchidaceae</taxon>
        <taxon>Orchidoideae</taxon>
        <taxon>Orchideae</taxon>
        <taxon>Orchidinae</taxon>
        <taxon>Platanthera</taxon>
    </lineage>
</organism>
<evidence type="ECO:0000313" key="4">
    <source>
        <dbReference type="Proteomes" id="UP001412067"/>
    </source>
</evidence>
<dbReference type="EMBL" id="JBBWWR010000008">
    <property type="protein sequence ID" value="KAK8962934.1"/>
    <property type="molecule type" value="Genomic_DNA"/>
</dbReference>
<keyword evidence="1" id="KW-0812">Transmembrane</keyword>
<accession>A0ABR2MGW8</accession>
<sequence length="288" mass="32286">MNLKTPSTANHRKLFSCPISPFHRVLTLEVHLIDTVVYLVQMNCFFARFWILMAGIMIFVSMESAWIFLKKSTENLTASVAGQMRKDKEDFSLQSESRVDFRHEKSRFLSIFNIQTSGDDLACTFRGDARFKNLSWNSSGCGFSLTSLGKMYSAGAKLEDSISIGRRVKVIANMGRIVGNSQAAYGGALEATIVGRDYPVRDEKMTVAMTFISFGEDAVLGGSLQTGFRIGRSTNASLNANMNNRRLGQILFKTSTSEHVELWLVITAVSLIRAMFNRRTNNREREKS</sequence>
<feature type="transmembrane region" description="Helical" evidence="1">
    <location>
        <begin position="49"/>
        <end position="69"/>
    </location>
</feature>
<dbReference type="Pfam" id="PF11886">
    <property type="entry name" value="TOC159_MAD"/>
    <property type="match status" value="1"/>
</dbReference>
<comment type="caution">
    <text evidence="3">The sequence shown here is derived from an EMBL/GenBank/DDBJ whole genome shotgun (WGS) entry which is preliminary data.</text>
</comment>
<dbReference type="InterPro" id="IPR024283">
    <property type="entry name" value="TOC159_MAD"/>
</dbReference>
<evidence type="ECO:0000256" key="1">
    <source>
        <dbReference type="SAM" id="Phobius"/>
    </source>
</evidence>
<evidence type="ECO:0000313" key="3">
    <source>
        <dbReference type="EMBL" id="KAK8962934.1"/>
    </source>
</evidence>
<keyword evidence="1" id="KW-0472">Membrane</keyword>
<reference evidence="3 4" key="1">
    <citation type="journal article" date="2022" name="Nat. Plants">
        <title>Genomes of leafy and leafless Platanthera orchids illuminate the evolution of mycoheterotrophy.</title>
        <authorList>
            <person name="Li M.H."/>
            <person name="Liu K.W."/>
            <person name="Li Z."/>
            <person name="Lu H.C."/>
            <person name="Ye Q.L."/>
            <person name="Zhang D."/>
            <person name="Wang J.Y."/>
            <person name="Li Y.F."/>
            <person name="Zhong Z.M."/>
            <person name="Liu X."/>
            <person name="Yu X."/>
            <person name="Liu D.K."/>
            <person name="Tu X.D."/>
            <person name="Liu B."/>
            <person name="Hao Y."/>
            <person name="Liao X.Y."/>
            <person name="Jiang Y.T."/>
            <person name="Sun W.H."/>
            <person name="Chen J."/>
            <person name="Chen Y.Q."/>
            <person name="Ai Y."/>
            <person name="Zhai J.W."/>
            <person name="Wu S.S."/>
            <person name="Zhou Z."/>
            <person name="Hsiao Y.Y."/>
            <person name="Wu W.L."/>
            <person name="Chen Y.Y."/>
            <person name="Lin Y.F."/>
            <person name="Hsu J.L."/>
            <person name="Li C.Y."/>
            <person name="Wang Z.W."/>
            <person name="Zhao X."/>
            <person name="Zhong W.Y."/>
            <person name="Ma X.K."/>
            <person name="Ma L."/>
            <person name="Huang J."/>
            <person name="Chen G.Z."/>
            <person name="Huang M.Z."/>
            <person name="Huang L."/>
            <person name="Peng D.H."/>
            <person name="Luo Y.B."/>
            <person name="Zou S.Q."/>
            <person name="Chen S.P."/>
            <person name="Lan S."/>
            <person name="Tsai W.C."/>
            <person name="Van de Peer Y."/>
            <person name="Liu Z.J."/>
        </authorList>
    </citation>
    <scope>NUCLEOTIDE SEQUENCE [LARGE SCALE GENOMIC DNA]</scope>
    <source>
        <strain evidence="3">Lor288</strain>
    </source>
</reference>
<feature type="domain" description="Translocase of chloroplast 159/132 membrane anchor" evidence="2">
    <location>
        <begin position="73"/>
        <end position="278"/>
    </location>
</feature>
<proteinExistence type="predicted"/>